<name>A0AAU2A6R3_9ACTN</name>
<dbReference type="Pfam" id="PF15595">
    <property type="entry name" value="Imm51"/>
    <property type="match status" value="1"/>
</dbReference>
<reference evidence="1" key="1">
    <citation type="submission" date="2022-10" db="EMBL/GenBank/DDBJ databases">
        <title>The complete genomes of actinobacterial strains from the NBC collection.</title>
        <authorList>
            <person name="Joergensen T.S."/>
            <person name="Alvarez Arevalo M."/>
            <person name="Sterndorff E.B."/>
            <person name="Faurdal D."/>
            <person name="Vuksanovic O."/>
            <person name="Mourched A.-S."/>
            <person name="Charusanti P."/>
            <person name="Shaw S."/>
            <person name="Blin K."/>
            <person name="Weber T."/>
        </authorList>
    </citation>
    <scope>NUCLEOTIDE SEQUENCE</scope>
    <source>
        <strain evidence="1">NBC_00093</strain>
    </source>
</reference>
<sequence>MTDRDTFAPLVFFEYDHKPGSFCLMLSDQHMLDTEKVFADRGYEGNGYGWAGVARSAVRSRAPELTDRFGLDPEAGMCVAYGEDADALRALAPLLVQALEDHRLLGELIDAGEPDWFD</sequence>
<dbReference type="EMBL" id="CP108222">
    <property type="protein sequence ID" value="WTT19513.1"/>
    <property type="molecule type" value="Genomic_DNA"/>
</dbReference>
<dbReference type="AlphaFoldDB" id="A0AAU2A6R3"/>
<protein>
    <submittedName>
        <fullName evidence="1">Immunity 51 family protein</fullName>
    </submittedName>
</protein>
<evidence type="ECO:0000313" key="1">
    <source>
        <dbReference type="EMBL" id="WTT19513.1"/>
    </source>
</evidence>
<gene>
    <name evidence="1" type="ORF">OHA22_30295</name>
</gene>
<proteinExistence type="predicted"/>
<organism evidence="1">
    <name type="scientific">Streptomyces sp. NBC_00093</name>
    <dbReference type="NCBI Taxonomy" id="2975649"/>
    <lineage>
        <taxon>Bacteria</taxon>
        <taxon>Bacillati</taxon>
        <taxon>Actinomycetota</taxon>
        <taxon>Actinomycetes</taxon>
        <taxon>Kitasatosporales</taxon>
        <taxon>Streptomycetaceae</taxon>
        <taxon>Streptomyces</taxon>
    </lineage>
</organism>
<accession>A0AAU2A6R3</accession>
<dbReference type="InterPro" id="IPR028956">
    <property type="entry name" value="Imm51"/>
</dbReference>